<dbReference type="CDD" id="cd24133">
    <property type="entry name" value="ASKHA_NBD_TsaD_bac"/>
    <property type="match status" value="1"/>
</dbReference>
<evidence type="ECO:0000256" key="3">
    <source>
        <dbReference type="ARBA" id="ARBA00022679"/>
    </source>
</evidence>
<dbReference type="InterPro" id="IPR000905">
    <property type="entry name" value="Gcp-like_dom"/>
</dbReference>
<sequence>VLKAPDTLKGHVIYSQDEHILYGGVVPEIAARAHIQRIDEVVDRALVEAGCTLSDIDAVAVTAGPGLIGALLVGVCWAKAAAFGLGRPLVAVHHMEAHLFAPSLENPDAVPPFVALLVSGGHTLLLHVPEWGTYHWLGQTRDDAAGEAFDKVARLLGMPYPGGPAIEAAASRGDEKRYRFPRPMLRRNQRPGDDDFYDFSFSGLKTAVVTVVREIEEDRPLEPERENVAASFQAAVVDVLTEKTMRAVEEMDCPRVLLGGGVAANGRLREALATRLEPDGVLLNASPRLSLDNGAMVARAGAFRLGRGEIASLDVSPDPNLPFPGLMKAFA</sequence>
<evidence type="ECO:0000256" key="5">
    <source>
        <dbReference type="ARBA" id="ARBA00022723"/>
    </source>
</evidence>
<protein>
    <recommendedName>
        <fullName evidence="1">N(6)-L-threonylcarbamoyladenine synthase</fullName>
        <ecNumber evidence="1">2.3.1.234</ecNumber>
    </recommendedName>
</protein>
<evidence type="ECO:0000256" key="6">
    <source>
        <dbReference type="ARBA" id="ARBA00023004"/>
    </source>
</evidence>
<dbReference type="InterPro" id="IPR017861">
    <property type="entry name" value="KAE1/TsaD"/>
</dbReference>
<dbReference type="Gene3D" id="3.30.420.40">
    <property type="match status" value="2"/>
</dbReference>
<dbReference type="NCBIfam" id="TIGR03723">
    <property type="entry name" value="T6A_TsaD_YgjD"/>
    <property type="match status" value="1"/>
</dbReference>
<dbReference type="AlphaFoldDB" id="A0A381R5J1"/>
<evidence type="ECO:0000256" key="7">
    <source>
        <dbReference type="ARBA" id="ARBA00023315"/>
    </source>
</evidence>
<dbReference type="GO" id="GO:0002949">
    <property type="term" value="P:tRNA threonylcarbamoyladenosine modification"/>
    <property type="evidence" value="ECO:0007669"/>
    <property type="project" value="InterPro"/>
</dbReference>
<dbReference type="PANTHER" id="PTHR11735:SF6">
    <property type="entry name" value="TRNA N6-ADENOSINE THREONYLCARBAMOYLTRANSFERASE, MITOCHONDRIAL"/>
    <property type="match status" value="1"/>
</dbReference>
<dbReference type="FunFam" id="3.30.420.40:FF:000040">
    <property type="entry name" value="tRNA N6-adenosine threonylcarbamoyltransferase"/>
    <property type="match status" value="1"/>
</dbReference>
<reference evidence="10" key="1">
    <citation type="submission" date="2018-05" db="EMBL/GenBank/DDBJ databases">
        <authorList>
            <person name="Lanie J.A."/>
            <person name="Ng W.-L."/>
            <person name="Kazmierczak K.M."/>
            <person name="Andrzejewski T.M."/>
            <person name="Davidsen T.M."/>
            <person name="Wayne K.J."/>
            <person name="Tettelin H."/>
            <person name="Glass J.I."/>
            <person name="Rusch D."/>
            <person name="Podicherti R."/>
            <person name="Tsui H.-C.T."/>
            <person name="Winkler M.E."/>
        </authorList>
    </citation>
    <scope>NUCLEOTIDE SEQUENCE</scope>
</reference>
<dbReference type="InterPro" id="IPR017860">
    <property type="entry name" value="Peptidase_M22_CS"/>
</dbReference>
<keyword evidence="4" id="KW-0819">tRNA processing</keyword>
<keyword evidence="7" id="KW-0012">Acyltransferase</keyword>
<dbReference type="InterPro" id="IPR022450">
    <property type="entry name" value="TsaD"/>
</dbReference>
<dbReference type="SUPFAM" id="SSF53067">
    <property type="entry name" value="Actin-like ATPase domain"/>
    <property type="match status" value="1"/>
</dbReference>
<dbReference type="PROSITE" id="PS01016">
    <property type="entry name" value="GLYCOPROTEASE"/>
    <property type="match status" value="1"/>
</dbReference>
<keyword evidence="2" id="KW-0963">Cytoplasm</keyword>
<feature type="non-terminal residue" evidence="10">
    <location>
        <position position="1"/>
    </location>
</feature>
<comment type="catalytic activity">
    <reaction evidence="8">
        <text>L-threonylcarbamoyladenylate + adenosine(37) in tRNA = N(6)-L-threonylcarbamoyladenosine(37) in tRNA + AMP + H(+)</text>
        <dbReference type="Rhea" id="RHEA:37059"/>
        <dbReference type="Rhea" id="RHEA-COMP:10162"/>
        <dbReference type="Rhea" id="RHEA-COMP:10163"/>
        <dbReference type="ChEBI" id="CHEBI:15378"/>
        <dbReference type="ChEBI" id="CHEBI:73682"/>
        <dbReference type="ChEBI" id="CHEBI:74411"/>
        <dbReference type="ChEBI" id="CHEBI:74418"/>
        <dbReference type="ChEBI" id="CHEBI:456215"/>
        <dbReference type="EC" id="2.3.1.234"/>
    </reaction>
</comment>
<dbReference type="GO" id="GO:0046872">
    <property type="term" value="F:metal ion binding"/>
    <property type="evidence" value="ECO:0007669"/>
    <property type="project" value="UniProtKB-KW"/>
</dbReference>
<evidence type="ECO:0000256" key="4">
    <source>
        <dbReference type="ARBA" id="ARBA00022694"/>
    </source>
</evidence>
<evidence type="ECO:0000256" key="2">
    <source>
        <dbReference type="ARBA" id="ARBA00022490"/>
    </source>
</evidence>
<evidence type="ECO:0000256" key="1">
    <source>
        <dbReference type="ARBA" id="ARBA00012156"/>
    </source>
</evidence>
<keyword evidence="6" id="KW-0408">Iron</keyword>
<proteinExistence type="inferred from homology"/>
<dbReference type="PANTHER" id="PTHR11735">
    <property type="entry name" value="TRNA N6-ADENOSINE THREONYLCARBAMOYLTRANSFERASE"/>
    <property type="match status" value="1"/>
</dbReference>
<feature type="domain" description="Gcp-like" evidence="9">
    <location>
        <begin position="10"/>
        <end position="298"/>
    </location>
</feature>
<evidence type="ECO:0000256" key="8">
    <source>
        <dbReference type="ARBA" id="ARBA00048117"/>
    </source>
</evidence>
<dbReference type="EC" id="2.3.1.234" evidence="1"/>
<dbReference type="NCBIfam" id="TIGR00329">
    <property type="entry name" value="gcp_kae1"/>
    <property type="match status" value="1"/>
</dbReference>
<dbReference type="HAMAP" id="MF_01445">
    <property type="entry name" value="TsaD"/>
    <property type="match status" value="1"/>
</dbReference>
<organism evidence="10">
    <name type="scientific">marine metagenome</name>
    <dbReference type="NCBI Taxonomy" id="408172"/>
    <lineage>
        <taxon>unclassified sequences</taxon>
        <taxon>metagenomes</taxon>
        <taxon>ecological metagenomes</taxon>
    </lineage>
</organism>
<dbReference type="GO" id="GO:0061711">
    <property type="term" value="F:tRNA N(6)-L-threonylcarbamoyladenine synthase activity"/>
    <property type="evidence" value="ECO:0007669"/>
    <property type="project" value="UniProtKB-EC"/>
</dbReference>
<dbReference type="InterPro" id="IPR043129">
    <property type="entry name" value="ATPase_NBD"/>
</dbReference>
<dbReference type="EMBL" id="UINC01001705">
    <property type="protein sequence ID" value="SUZ86952.1"/>
    <property type="molecule type" value="Genomic_DNA"/>
</dbReference>
<evidence type="ECO:0000259" key="9">
    <source>
        <dbReference type="Pfam" id="PF00814"/>
    </source>
</evidence>
<accession>A0A381R5J1</accession>
<dbReference type="PRINTS" id="PR00789">
    <property type="entry name" value="OSIALOPTASE"/>
</dbReference>
<gene>
    <name evidence="10" type="ORF">METZ01_LOCUS39806</name>
</gene>
<dbReference type="Pfam" id="PF00814">
    <property type="entry name" value="TsaD"/>
    <property type="match status" value="1"/>
</dbReference>
<keyword evidence="3" id="KW-0808">Transferase</keyword>
<evidence type="ECO:0000313" key="10">
    <source>
        <dbReference type="EMBL" id="SUZ86952.1"/>
    </source>
</evidence>
<keyword evidence="5" id="KW-0479">Metal-binding</keyword>
<name>A0A381R5J1_9ZZZZ</name>